<name>A0A848IWJ1_9BACT</name>
<keyword evidence="2" id="KW-1185">Reference proteome</keyword>
<gene>
    <name evidence="1" type="ORF">HH304_04480</name>
</gene>
<evidence type="ECO:0000313" key="2">
    <source>
        <dbReference type="Proteomes" id="UP000559010"/>
    </source>
</evidence>
<reference evidence="1 2" key="1">
    <citation type="submission" date="2020-04" db="EMBL/GenBank/DDBJ databases">
        <title>Flammeovirgaceae bacterium KN852 isolated from deep sea.</title>
        <authorList>
            <person name="Zhang D.-C."/>
        </authorList>
    </citation>
    <scope>NUCLEOTIDE SEQUENCE [LARGE SCALE GENOMIC DNA]</scope>
    <source>
        <strain evidence="1 2">KN852</strain>
    </source>
</reference>
<evidence type="ECO:0000313" key="1">
    <source>
        <dbReference type="EMBL" id="NMM47645.1"/>
    </source>
</evidence>
<protein>
    <submittedName>
        <fullName evidence="1">Uncharacterized protein</fullName>
    </submittedName>
</protein>
<comment type="caution">
    <text evidence="1">The sequence shown here is derived from an EMBL/GenBank/DDBJ whole genome shotgun (WGS) entry which is preliminary data.</text>
</comment>
<accession>A0A848IWJ1</accession>
<sequence>MELSNELVELTDINQISEEDGKEFLPKGYFFVSDGEYFTDSDHKIIVNIKDLINTKKHTDFRRLNGCCDLDGADGINTLCKNGHEIGTIKKDCWMPHCMIFEPDLILKND</sequence>
<organism evidence="1 2">
    <name type="scientific">Marinigracilibium pacificum</name>
    <dbReference type="NCBI Taxonomy" id="2729599"/>
    <lineage>
        <taxon>Bacteria</taxon>
        <taxon>Pseudomonadati</taxon>
        <taxon>Bacteroidota</taxon>
        <taxon>Cytophagia</taxon>
        <taxon>Cytophagales</taxon>
        <taxon>Flammeovirgaceae</taxon>
        <taxon>Marinigracilibium</taxon>
    </lineage>
</organism>
<dbReference type="Proteomes" id="UP000559010">
    <property type="component" value="Unassembled WGS sequence"/>
</dbReference>
<proteinExistence type="predicted"/>
<dbReference type="EMBL" id="JABBNU010000002">
    <property type="protein sequence ID" value="NMM47645.1"/>
    <property type="molecule type" value="Genomic_DNA"/>
</dbReference>
<dbReference type="AlphaFoldDB" id="A0A848IWJ1"/>